<reference evidence="1" key="1">
    <citation type="submission" date="2023-03" db="EMBL/GenBank/DDBJ databases">
        <authorList>
            <person name="Shen W."/>
            <person name="Cai J."/>
        </authorList>
    </citation>
    <scope>NUCLEOTIDE SEQUENCE</scope>
    <source>
        <strain evidence="1">K72-2</strain>
    </source>
</reference>
<name>A0AAW8UKI0_ENTCA</name>
<proteinExistence type="predicted"/>
<dbReference type="InterPro" id="IPR009785">
    <property type="entry name" value="Prophage_Lj928_Orf309"/>
</dbReference>
<dbReference type="EMBL" id="JARQDV010000004">
    <property type="protein sequence ID" value="MDT2964714.1"/>
    <property type="molecule type" value="Genomic_DNA"/>
</dbReference>
<organism evidence="1 2">
    <name type="scientific">Enterococcus casseliflavus</name>
    <name type="common">Enterococcus flavescens</name>
    <dbReference type="NCBI Taxonomy" id="37734"/>
    <lineage>
        <taxon>Bacteria</taxon>
        <taxon>Bacillati</taxon>
        <taxon>Bacillota</taxon>
        <taxon>Bacilli</taxon>
        <taxon>Lactobacillales</taxon>
        <taxon>Enterococcaceae</taxon>
        <taxon>Enterococcus</taxon>
    </lineage>
</organism>
<protein>
    <submittedName>
        <fullName evidence="1">DUF1351 domain-containing protein</fullName>
    </submittedName>
</protein>
<accession>A0AAW8UKI0</accession>
<gene>
    <name evidence="1" type="ORF">P7I32_08825</name>
</gene>
<comment type="caution">
    <text evidence="1">The sequence shown here is derived from an EMBL/GenBank/DDBJ whole genome shotgun (WGS) entry which is preliminary data.</text>
</comment>
<dbReference type="Pfam" id="PF07083">
    <property type="entry name" value="DUF1351"/>
    <property type="match status" value="1"/>
</dbReference>
<dbReference type="Proteomes" id="UP001268896">
    <property type="component" value="Unassembled WGS sequence"/>
</dbReference>
<evidence type="ECO:0000313" key="1">
    <source>
        <dbReference type="EMBL" id="MDT2964714.1"/>
    </source>
</evidence>
<dbReference type="RefSeq" id="WP_311904017.1">
    <property type="nucleotide sequence ID" value="NZ_JARQDV010000004.1"/>
</dbReference>
<evidence type="ECO:0000313" key="2">
    <source>
        <dbReference type="Proteomes" id="UP001268896"/>
    </source>
</evidence>
<sequence length="316" mass="36501">MPTNELTTEMKVGVIFNPSTIEIQNEENLQQYVDEKVAFYGSLVFSEENMAEAKQSRTELNKIKNMLDDERKKVKSEFQKPLTEFERKIKKYTSQLALVIDGIKQDIDSFESKQTAIRLEKLQELLSEMMVSHNLTKEDLKDLEIDKSWYNTTAFTKKGEPTKKTIEAIHSKLGFLSLQKQQILSSKQAVKEFAELSGLDPYAWENLIERGLSTAEVIEKIKHSVEQKRLDLEEKERQRIAKEEYDSAMSKLANEQFSKVNDTTIDMETGEVIKVQEQVEPEILTFVLEVTGTYEALASMNEFMKQNDISFRKVAK</sequence>
<dbReference type="AlphaFoldDB" id="A0AAW8UKI0"/>